<dbReference type="Proteomes" id="UP001595379">
    <property type="component" value="Unassembled WGS sequence"/>
</dbReference>
<evidence type="ECO:0000313" key="3">
    <source>
        <dbReference type="Proteomes" id="UP001595379"/>
    </source>
</evidence>
<keyword evidence="3" id="KW-1185">Reference proteome</keyword>
<accession>A0ABV7A0H9</accession>
<protein>
    <recommendedName>
        <fullName evidence="4">Transcriptional regulator</fullName>
    </recommendedName>
</protein>
<sequence length="81" mass="9028">MTKRSTAGLFKAPRLTAHSRAQATDIAVKTILEEESAKRQSLMRQQREARLEREAQTVLVTDAPKAKRKRAPAKKAVSSRA</sequence>
<name>A0ABV7A0H9_9PROT</name>
<organism evidence="2 3">
    <name type="scientific">Hyphobacterium vulgare</name>
    <dbReference type="NCBI Taxonomy" id="1736751"/>
    <lineage>
        <taxon>Bacteria</taxon>
        <taxon>Pseudomonadati</taxon>
        <taxon>Pseudomonadota</taxon>
        <taxon>Alphaproteobacteria</taxon>
        <taxon>Maricaulales</taxon>
        <taxon>Maricaulaceae</taxon>
        <taxon>Hyphobacterium</taxon>
    </lineage>
</organism>
<evidence type="ECO:0000256" key="1">
    <source>
        <dbReference type="SAM" id="MobiDB-lite"/>
    </source>
</evidence>
<comment type="caution">
    <text evidence="2">The sequence shown here is derived from an EMBL/GenBank/DDBJ whole genome shotgun (WGS) entry which is preliminary data.</text>
</comment>
<reference evidence="3" key="1">
    <citation type="journal article" date="2019" name="Int. J. Syst. Evol. Microbiol.">
        <title>The Global Catalogue of Microorganisms (GCM) 10K type strain sequencing project: providing services to taxonomists for standard genome sequencing and annotation.</title>
        <authorList>
            <consortium name="The Broad Institute Genomics Platform"/>
            <consortium name="The Broad Institute Genome Sequencing Center for Infectious Disease"/>
            <person name="Wu L."/>
            <person name="Ma J."/>
        </authorList>
    </citation>
    <scope>NUCLEOTIDE SEQUENCE [LARGE SCALE GENOMIC DNA]</scope>
    <source>
        <strain evidence="3">KCTC 52487</strain>
    </source>
</reference>
<gene>
    <name evidence="2" type="ORF">ACFOOR_14380</name>
</gene>
<feature type="region of interest" description="Disordered" evidence="1">
    <location>
        <begin position="62"/>
        <end position="81"/>
    </location>
</feature>
<dbReference type="EMBL" id="JBHRSV010000028">
    <property type="protein sequence ID" value="MFC2927291.1"/>
    <property type="molecule type" value="Genomic_DNA"/>
</dbReference>
<evidence type="ECO:0008006" key="4">
    <source>
        <dbReference type="Google" id="ProtNLM"/>
    </source>
</evidence>
<dbReference type="RefSeq" id="WP_343163278.1">
    <property type="nucleotide sequence ID" value="NZ_JBHRSV010000028.1"/>
</dbReference>
<proteinExistence type="predicted"/>
<evidence type="ECO:0000313" key="2">
    <source>
        <dbReference type="EMBL" id="MFC2927291.1"/>
    </source>
</evidence>